<evidence type="ECO:0000313" key="1">
    <source>
        <dbReference type="EMBL" id="CAH2225891.1"/>
    </source>
</evidence>
<dbReference type="Proteomes" id="UP001295444">
    <property type="component" value="Chromosome 01"/>
</dbReference>
<gene>
    <name evidence="1" type="ORF">PECUL_23A023902</name>
</gene>
<name>A0AAD1RAM0_PELCU</name>
<dbReference type="EMBL" id="OW240912">
    <property type="protein sequence ID" value="CAH2225891.1"/>
    <property type="molecule type" value="Genomic_DNA"/>
</dbReference>
<dbReference type="PANTHER" id="PTHR21301">
    <property type="entry name" value="REVERSE TRANSCRIPTASE"/>
    <property type="match status" value="1"/>
</dbReference>
<dbReference type="PANTHER" id="PTHR21301:SF10">
    <property type="entry name" value="REVERSE TRANSCRIPTASE DOMAIN-CONTAINING PROTEIN"/>
    <property type="match status" value="1"/>
</dbReference>
<dbReference type="AlphaFoldDB" id="A0AAD1RAM0"/>
<protein>
    <recommendedName>
        <fullName evidence="3">Reverse transcriptase domain-containing protein</fullName>
    </recommendedName>
</protein>
<reference evidence="1" key="1">
    <citation type="submission" date="2022-03" db="EMBL/GenBank/DDBJ databases">
        <authorList>
            <person name="Alioto T."/>
            <person name="Alioto T."/>
            <person name="Gomez Garrido J."/>
        </authorList>
    </citation>
    <scope>NUCLEOTIDE SEQUENCE</scope>
</reference>
<accession>A0AAD1RAM0</accession>
<sequence length="194" mass="21967">MYTVPKIHKDLVHPPGRPIVSAKGGLIEPIAQFIDYYINNSVRKLPTCLKDTQHFISQIQDIDLTNKEIILATMDVQSLYTIIPKKEGIEAIAEILSNDDTELPLLCMLEMSKTCYTPMPIFLWVSGSPPTSLKKASTSLGRCYHRHYNMVGPCSQWRLNESLFDDKRVVEEISLGLTDYFKENTTQSSSAAWI</sequence>
<organism evidence="1 2">
    <name type="scientific">Pelobates cultripes</name>
    <name type="common">Western spadefoot toad</name>
    <dbReference type="NCBI Taxonomy" id="61616"/>
    <lineage>
        <taxon>Eukaryota</taxon>
        <taxon>Metazoa</taxon>
        <taxon>Chordata</taxon>
        <taxon>Craniata</taxon>
        <taxon>Vertebrata</taxon>
        <taxon>Euteleostomi</taxon>
        <taxon>Amphibia</taxon>
        <taxon>Batrachia</taxon>
        <taxon>Anura</taxon>
        <taxon>Pelobatoidea</taxon>
        <taxon>Pelobatidae</taxon>
        <taxon>Pelobates</taxon>
    </lineage>
</organism>
<keyword evidence="2" id="KW-1185">Reference proteome</keyword>
<evidence type="ECO:0008006" key="3">
    <source>
        <dbReference type="Google" id="ProtNLM"/>
    </source>
</evidence>
<proteinExistence type="predicted"/>
<evidence type="ECO:0000313" key="2">
    <source>
        <dbReference type="Proteomes" id="UP001295444"/>
    </source>
</evidence>